<reference evidence="3 4" key="1">
    <citation type="submission" date="2023-08" db="EMBL/GenBank/DDBJ databases">
        <title>Genome sequence of Thermaerobacter compostii strain Ins1, a spore-forming filamentous bacterium isolated from a deep geothermal reservoir.</title>
        <authorList>
            <person name="Bregnard D."/>
            <person name="Gonzalez D."/>
            <person name="Junier P."/>
        </authorList>
    </citation>
    <scope>NUCLEOTIDE SEQUENCE [LARGE SCALE GENOMIC DNA]</scope>
    <source>
        <strain evidence="3 4">Ins1</strain>
    </source>
</reference>
<keyword evidence="2" id="KW-1133">Transmembrane helix</keyword>
<dbReference type="EMBL" id="CP132508">
    <property type="protein sequence ID" value="WPD19697.1"/>
    <property type="molecule type" value="Genomic_DNA"/>
</dbReference>
<feature type="transmembrane region" description="Helical" evidence="2">
    <location>
        <begin position="21"/>
        <end position="45"/>
    </location>
</feature>
<evidence type="ECO:0000313" key="3">
    <source>
        <dbReference type="EMBL" id="WPD19697.1"/>
    </source>
</evidence>
<keyword evidence="4" id="KW-1185">Reference proteome</keyword>
<name>A0ABZ0QSE7_9FIRM</name>
<evidence type="ECO:0000256" key="2">
    <source>
        <dbReference type="SAM" id="Phobius"/>
    </source>
</evidence>
<gene>
    <name evidence="3" type="ORF">Q5761_03245</name>
</gene>
<feature type="region of interest" description="Disordered" evidence="1">
    <location>
        <begin position="389"/>
        <end position="410"/>
    </location>
</feature>
<keyword evidence="2" id="KW-0812">Transmembrane</keyword>
<proteinExistence type="predicted"/>
<dbReference type="Proteomes" id="UP001304683">
    <property type="component" value="Chromosome"/>
</dbReference>
<evidence type="ECO:0000313" key="4">
    <source>
        <dbReference type="Proteomes" id="UP001304683"/>
    </source>
</evidence>
<protein>
    <submittedName>
        <fullName evidence="3">Uncharacterized protein</fullName>
    </submittedName>
</protein>
<accession>A0ABZ0QSE7</accession>
<evidence type="ECO:0000256" key="1">
    <source>
        <dbReference type="SAM" id="MobiDB-lite"/>
    </source>
</evidence>
<dbReference type="RefSeq" id="WP_318751187.1">
    <property type="nucleotide sequence ID" value="NZ_CP132508.1"/>
</dbReference>
<sequence length="464" mass="46687">MRERWRALAADGHATDSQRGQAVLLTLAALLVASLLAAVVLTLWVRSAVRAQRFGETMAALYAAEAGVARTLAAMARGTLAPPRAEPITLAGTVGAAPGSAAYTVRVVPDGPARWRLVSTGVQGRSRHEVQVTVTAPYAMPVYAGTTLTFHVTPRAGALRFAAAPGYGGAPPRYRGPGTVSPTPVAVRLALPDIPFGVFAELAGSPPPWGAAPDAGAERLGAGWYEGGRCRGPHPVIVPRGVTAAVRGSLRCDPGLVLEAGATLVVTADLAVRGALILEPGARLVVGGDATLQTVELGPAGPGAAPVLVVIGGTLGVAGAIGATAGAATVPPLAVLALDRSDCSAPACGADHANVLDLGWVRVRDVLAYAEPLATGDAEASRITLALGTAPAEGGKGSGPGPDEPGRGPAVGTLRVRGAVVAAGSVAIRAHRVAVDWDVDLGLLTRYLGIAPGFVPYAVEAWQG</sequence>
<keyword evidence="2" id="KW-0472">Membrane</keyword>
<organism evidence="3 4">
    <name type="scientific">Thermaerobacter composti</name>
    <dbReference type="NCBI Taxonomy" id="554949"/>
    <lineage>
        <taxon>Bacteria</taxon>
        <taxon>Bacillati</taxon>
        <taxon>Bacillota</taxon>
        <taxon>Clostridia</taxon>
        <taxon>Eubacteriales</taxon>
        <taxon>Clostridiales Family XVII. Incertae Sedis</taxon>
        <taxon>Thermaerobacter</taxon>
    </lineage>
</organism>